<evidence type="ECO:0000256" key="2">
    <source>
        <dbReference type="SAM" id="Phobius"/>
    </source>
</evidence>
<feature type="transmembrane region" description="Helical" evidence="2">
    <location>
        <begin position="497"/>
        <end position="517"/>
    </location>
</feature>
<gene>
    <name evidence="3" type="ORF">LTRI10_LOCUS15854</name>
</gene>
<keyword evidence="2" id="KW-0472">Membrane</keyword>
<dbReference type="Proteomes" id="UP001497516">
    <property type="component" value="Chromosome 3"/>
</dbReference>
<proteinExistence type="predicted"/>
<evidence type="ECO:0000313" key="3">
    <source>
        <dbReference type="EMBL" id="CAL1373954.1"/>
    </source>
</evidence>
<accession>A0AAV2DLN2</accession>
<keyword evidence="4" id="KW-1185">Reference proteome</keyword>
<dbReference type="EMBL" id="OZ034816">
    <property type="protein sequence ID" value="CAL1373954.1"/>
    <property type="molecule type" value="Genomic_DNA"/>
</dbReference>
<dbReference type="InterPro" id="IPR052843">
    <property type="entry name" value="ER_body_metal_sequester"/>
</dbReference>
<reference evidence="3 4" key="1">
    <citation type="submission" date="2024-04" db="EMBL/GenBank/DDBJ databases">
        <authorList>
            <person name="Fracassetti M."/>
        </authorList>
    </citation>
    <scope>NUCLEOTIDE SEQUENCE [LARGE SCALE GENOMIC DNA]</scope>
</reference>
<protein>
    <submittedName>
        <fullName evidence="3">Uncharacterized protein</fullName>
    </submittedName>
</protein>
<dbReference type="PANTHER" id="PTHR38937">
    <property type="entry name" value="MEMBRANE PROTEIN OF ER BODY-LIKE PROTEIN"/>
    <property type="match status" value="1"/>
</dbReference>
<keyword evidence="2" id="KW-1133">Transmembrane helix</keyword>
<feature type="transmembrane region" description="Helical" evidence="2">
    <location>
        <begin position="529"/>
        <end position="552"/>
    </location>
</feature>
<feature type="transmembrane region" description="Helical" evidence="2">
    <location>
        <begin position="402"/>
        <end position="424"/>
    </location>
</feature>
<evidence type="ECO:0000313" key="4">
    <source>
        <dbReference type="Proteomes" id="UP001497516"/>
    </source>
</evidence>
<organism evidence="3 4">
    <name type="scientific">Linum trigynum</name>
    <dbReference type="NCBI Taxonomy" id="586398"/>
    <lineage>
        <taxon>Eukaryota</taxon>
        <taxon>Viridiplantae</taxon>
        <taxon>Streptophyta</taxon>
        <taxon>Embryophyta</taxon>
        <taxon>Tracheophyta</taxon>
        <taxon>Spermatophyta</taxon>
        <taxon>Magnoliopsida</taxon>
        <taxon>eudicotyledons</taxon>
        <taxon>Gunneridae</taxon>
        <taxon>Pentapetalae</taxon>
        <taxon>rosids</taxon>
        <taxon>fabids</taxon>
        <taxon>Malpighiales</taxon>
        <taxon>Linaceae</taxon>
        <taxon>Linum</taxon>
    </lineage>
</organism>
<name>A0AAV2DLN2_9ROSI</name>
<dbReference type="PANTHER" id="PTHR38937:SF2">
    <property type="entry name" value="MEMBRANE PROTEIN OF ER BODY-LIKE PROTEIN ISOFORM X1"/>
    <property type="match status" value="1"/>
</dbReference>
<feature type="region of interest" description="Disordered" evidence="1">
    <location>
        <begin position="57"/>
        <end position="77"/>
    </location>
</feature>
<keyword evidence="2" id="KW-0812">Transmembrane</keyword>
<evidence type="ECO:0000256" key="1">
    <source>
        <dbReference type="SAM" id="MobiDB-lite"/>
    </source>
</evidence>
<dbReference type="AlphaFoldDB" id="A0AAV2DLN2"/>
<feature type="transmembrane region" description="Helical" evidence="2">
    <location>
        <begin position="457"/>
        <end position="477"/>
    </location>
</feature>
<sequence length="562" mass="60555">MAADLAAAATTEVDYEEPEEATVMKLLRRRLLSKVPRYRNGNGFLVNGGQSVTLTFPGTDSAHNPISEGSSSGGGGGDGGVADPLNCSVYLDELHGKWKCHHCNWTYFVGSSRSGGLGNHQKWRCRHCNSDPSTQSLSVNHGAPRFSSEIKGAESINGAAEKNGFSVNGLRHQSEGVLENGRLSASSLTSLNGSVERRKGVAESDVEMLLEKQDTHDLYCPDCSSCITQRVVLNRRKQYTPDGHLILEENKHFTTPKGNAILEENEQYTRPNGHAKLEENTSKAPFHPPVLDAEPTHPADDQVQYIDISAYNGSNPAAVDDTDGQQDVFRCLSCFRFFIPEARASSRPQLGSQRATAKPRGGGGGEGYGWEILKCVVFGGLIESITSLGVVSSAAGAGAPTLNVLVMGLANVIGGLVIITNNLLDLKQDHTKATTSDNNNDEAEDRYQTTLGKRENFGIHFMAAILSFLVCGLLPTFAYGFTFQSKISSNGNKDEKLAAAGSASLVCIILLAIAKAHTQKQHLQQQPKAYAATVLYFFCIWMATSGICYLVGDLIKNLITPV</sequence>